<keyword evidence="5" id="KW-0472">Membrane</keyword>
<name>A0A317VTQ8_9EURO</name>
<proteinExistence type="inferred from homology"/>
<dbReference type="GO" id="GO:0005743">
    <property type="term" value="C:mitochondrial inner membrane"/>
    <property type="evidence" value="ECO:0007669"/>
    <property type="project" value="TreeGrafter"/>
</dbReference>
<dbReference type="OrthoDB" id="2148490at2759"/>
<dbReference type="PANTHER" id="PTHR12428">
    <property type="entry name" value="OXA1"/>
    <property type="match status" value="1"/>
</dbReference>
<evidence type="ECO:0000313" key="7">
    <source>
        <dbReference type="Proteomes" id="UP000247233"/>
    </source>
</evidence>
<sequence>MRPFRLSPTFRKPATFHQVRHFHPTRPSPFLNEALELSSTFIHSVHSISGLPWALSIPLTAVIVRMTVAMPFQLYSKMQAHRENEVQPLQVSWAKHYRNKVYEEKTGKLPTDNVSLQPRERMQVLTLVRQKKKAISRHMGIPRFWRVANFLQIPVWISVMEGLRAMSGNNRGLVPWLLSCMEPAAQAGETPLRLMVEPSLATEGALWFPDLLAGDPTGILPIVLTGSILLNIRCGWKVPPLKDLAHLPKIEMYKKFFTRGIRLFIQILALNVGVSSYLWEMPAALMIYWTTSTTMATLQTLFLDRVLFPTKPLKPWVRQYLSYRSPTKQTKLKP</sequence>
<evidence type="ECO:0000256" key="3">
    <source>
        <dbReference type="ARBA" id="ARBA00022692"/>
    </source>
</evidence>
<comment type="caution">
    <text evidence="6">The sequence shown here is derived from an EMBL/GenBank/DDBJ whole genome shotgun (WGS) entry which is preliminary data.</text>
</comment>
<gene>
    <name evidence="6" type="ORF">BO70DRAFT_92571</name>
</gene>
<comment type="similarity">
    <text evidence="2">Belongs to the OXA1/ALB3/YidC family.</text>
</comment>
<dbReference type="STRING" id="1448321.A0A317VTQ8"/>
<evidence type="ECO:0000256" key="5">
    <source>
        <dbReference type="ARBA" id="ARBA00023136"/>
    </source>
</evidence>
<accession>A0A317VTQ8</accession>
<keyword evidence="3" id="KW-0812">Transmembrane</keyword>
<keyword evidence="7" id="KW-1185">Reference proteome</keyword>
<evidence type="ECO:0000313" key="6">
    <source>
        <dbReference type="EMBL" id="PWY76238.1"/>
    </source>
</evidence>
<dbReference type="RefSeq" id="XP_025397602.1">
    <property type="nucleotide sequence ID" value="XM_025548849.1"/>
</dbReference>
<dbReference type="EMBL" id="MSFL01000020">
    <property type="protein sequence ID" value="PWY76238.1"/>
    <property type="molecule type" value="Genomic_DNA"/>
</dbReference>
<keyword evidence="4" id="KW-1133">Transmembrane helix</keyword>
<dbReference type="GO" id="GO:0033617">
    <property type="term" value="P:mitochondrial respiratory chain complex IV assembly"/>
    <property type="evidence" value="ECO:0007669"/>
    <property type="project" value="TreeGrafter"/>
</dbReference>
<protein>
    <submittedName>
        <fullName evidence="6">Mitochondrial export translocase Oxa2</fullName>
    </submittedName>
</protein>
<evidence type="ECO:0000256" key="2">
    <source>
        <dbReference type="ARBA" id="ARBA00009877"/>
    </source>
</evidence>
<dbReference type="GO" id="GO:0032977">
    <property type="term" value="F:membrane insertase activity"/>
    <property type="evidence" value="ECO:0007669"/>
    <property type="project" value="InterPro"/>
</dbReference>
<evidence type="ECO:0000256" key="4">
    <source>
        <dbReference type="ARBA" id="ARBA00022989"/>
    </source>
</evidence>
<dbReference type="Proteomes" id="UP000247233">
    <property type="component" value="Unassembled WGS sequence"/>
</dbReference>
<dbReference type="AlphaFoldDB" id="A0A317VTQ8"/>
<dbReference type="InterPro" id="IPR001708">
    <property type="entry name" value="YidC/ALB3/OXA1/COX18"/>
</dbReference>
<comment type="subcellular location">
    <subcellularLocation>
        <location evidence="1">Membrane</location>
        <topology evidence="1">Multi-pass membrane protein</topology>
    </subcellularLocation>
</comment>
<dbReference type="VEuPathDB" id="FungiDB:BO70DRAFT_92571"/>
<dbReference type="GeneID" id="37071086"/>
<reference evidence="6 7" key="1">
    <citation type="submission" date="2016-12" db="EMBL/GenBank/DDBJ databases">
        <title>The genomes of Aspergillus section Nigri reveals drivers in fungal speciation.</title>
        <authorList>
            <consortium name="DOE Joint Genome Institute"/>
            <person name="Vesth T.C."/>
            <person name="Nybo J."/>
            <person name="Theobald S."/>
            <person name="Brandl J."/>
            <person name="Frisvad J.C."/>
            <person name="Nielsen K.F."/>
            <person name="Lyhne E.K."/>
            <person name="Kogle M.E."/>
            <person name="Kuo A."/>
            <person name="Riley R."/>
            <person name="Clum A."/>
            <person name="Nolan M."/>
            <person name="Lipzen A."/>
            <person name="Salamov A."/>
            <person name="Henrissat B."/>
            <person name="Wiebenga A."/>
            <person name="De Vries R.P."/>
            <person name="Grigoriev I.V."/>
            <person name="Mortensen U.H."/>
            <person name="Andersen M.R."/>
            <person name="Baker S.E."/>
        </authorList>
    </citation>
    <scope>NUCLEOTIDE SEQUENCE [LARGE SCALE GENOMIC DNA]</scope>
    <source>
        <strain evidence="6 7">CBS 117.55</strain>
    </source>
</reference>
<dbReference type="PANTHER" id="PTHR12428:SF65">
    <property type="entry name" value="CYTOCHROME C OXIDASE ASSEMBLY PROTEIN COX18, MITOCHONDRIAL"/>
    <property type="match status" value="1"/>
</dbReference>
<organism evidence="6 7">
    <name type="scientific">Aspergillus heteromorphus CBS 117.55</name>
    <dbReference type="NCBI Taxonomy" id="1448321"/>
    <lineage>
        <taxon>Eukaryota</taxon>
        <taxon>Fungi</taxon>
        <taxon>Dikarya</taxon>
        <taxon>Ascomycota</taxon>
        <taxon>Pezizomycotina</taxon>
        <taxon>Eurotiomycetes</taxon>
        <taxon>Eurotiomycetidae</taxon>
        <taxon>Eurotiales</taxon>
        <taxon>Aspergillaceae</taxon>
        <taxon>Aspergillus</taxon>
        <taxon>Aspergillus subgen. Circumdati</taxon>
    </lineage>
</organism>
<evidence type="ECO:0000256" key="1">
    <source>
        <dbReference type="ARBA" id="ARBA00004141"/>
    </source>
</evidence>
<dbReference type="GO" id="GO:0032979">
    <property type="term" value="P:protein insertion into mitochondrial inner membrane from matrix"/>
    <property type="evidence" value="ECO:0007669"/>
    <property type="project" value="TreeGrafter"/>
</dbReference>